<keyword evidence="2" id="KW-0812">Transmembrane</keyword>
<feature type="transmembrane region" description="Helical" evidence="2">
    <location>
        <begin position="127"/>
        <end position="145"/>
    </location>
</feature>
<dbReference type="EMBL" id="MN739822">
    <property type="protein sequence ID" value="QHT27433.1"/>
    <property type="molecule type" value="Genomic_DNA"/>
</dbReference>
<dbReference type="PROSITE" id="PS50222">
    <property type="entry name" value="EF_HAND_2"/>
    <property type="match status" value="1"/>
</dbReference>
<feature type="compositionally biased region" description="Pro residues" evidence="1">
    <location>
        <begin position="30"/>
        <end position="40"/>
    </location>
</feature>
<evidence type="ECO:0000256" key="2">
    <source>
        <dbReference type="SAM" id="Phobius"/>
    </source>
</evidence>
<protein>
    <recommendedName>
        <fullName evidence="3">EF-hand domain-containing protein</fullName>
    </recommendedName>
</protein>
<keyword evidence="2" id="KW-1133">Transmembrane helix</keyword>
<dbReference type="InterPro" id="IPR002048">
    <property type="entry name" value="EF_hand_dom"/>
</dbReference>
<feature type="compositionally biased region" description="Basic residues" evidence="1">
    <location>
        <begin position="1"/>
        <end position="11"/>
    </location>
</feature>
<dbReference type="AlphaFoldDB" id="A0A6C0EG82"/>
<feature type="region of interest" description="Disordered" evidence="1">
    <location>
        <begin position="1"/>
        <end position="40"/>
    </location>
</feature>
<organism evidence="4">
    <name type="scientific">viral metagenome</name>
    <dbReference type="NCBI Taxonomy" id="1070528"/>
    <lineage>
        <taxon>unclassified sequences</taxon>
        <taxon>metagenomes</taxon>
        <taxon>organismal metagenomes</taxon>
    </lineage>
</organism>
<dbReference type="PROSITE" id="PS00018">
    <property type="entry name" value="EF_HAND_1"/>
    <property type="match status" value="1"/>
</dbReference>
<reference evidence="4" key="1">
    <citation type="journal article" date="2020" name="Nature">
        <title>Giant virus diversity and host interactions through global metagenomics.</title>
        <authorList>
            <person name="Schulz F."/>
            <person name="Roux S."/>
            <person name="Paez-Espino D."/>
            <person name="Jungbluth S."/>
            <person name="Walsh D.A."/>
            <person name="Denef V.J."/>
            <person name="McMahon K.D."/>
            <person name="Konstantinidis K.T."/>
            <person name="Eloe-Fadrosh E.A."/>
            <person name="Kyrpides N.C."/>
            <person name="Woyke T."/>
        </authorList>
    </citation>
    <scope>NUCLEOTIDE SEQUENCE</scope>
    <source>
        <strain evidence="4">GVMAG-M-3300023179-33</strain>
    </source>
</reference>
<sequence length="236" mass="25961">MTKQNKSKKNILSKIPKNPTPKLVSTPTSAPTPAPAPPGNPLFPSAVAPTPVKKSYKGFHGFLDYIHDHILFLNSSRFFAGVLMILLNIGSKFVSVQFSKSAEEYLKFSITKQILVFAMAWMATRDIYTSLVLTAVFVVLSEFLFNEESTFCIVPHQYRVLNKLMDTNNDGVVSHEELNQAIQILEKAKKEKQQNPTSTSTTTSTNGSGGESNGNGVTPNLGDNIKNTLTKYMNGN</sequence>
<evidence type="ECO:0000259" key="3">
    <source>
        <dbReference type="PROSITE" id="PS50222"/>
    </source>
</evidence>
<feature type="compositionally biased region" description="Polar residues" evidence="1">
    <location>
        <begin position="225"/>
        <end position="236"/>
    </location>
</feature>
<name>A0A6C0EG82_9ZZZZ</name>
<feature type="compositionally biased region" description="Low complexity" evidence="1">
    <location>
        <begin position="197"/>
        <end position="206"/>
    </location>
</feature>
<evidence type="ECO:0000256" key="1">
    <source>
        <dbReference type="SAM" id="MobiDB-lite"/>
    </source>
</evidence>
<feature type="domain" description="EF-hand" evidence="3">
    <location>
        <begin position="163"/>
        <end position="188"/>
    </location>
</feature>
<accession>A0A6C0EG82</accession>
<keyword evidence="2" id="KW-0472">Membrane</keyword>
<dbReference type="InterPro" id="IPR018247">
    <property type="entry name" value="EF_Hand_1_Ca_BS"/>
</dbReference>
<evidence type="ECO:0000313" key="4">
    <source>
        <dbReference type="EMBL" id="QHT27433.1"/>
    </source>
</evidence>
<feature type="region of interest" description="Disordered" evidence="1">
    <location>
        <begin position="189"/>
        <end position="236"/>
    </location>
</feature>
<dbReference type="GO" id="GO:0005509">
    <property type="term" value="F:calcium ion binding"/>
    <property type="evidence" value="ECO:0007669"/>
    <property type="project" value="InterPro"/>
</dbReference>
<proteinExistence type="predicted"/>